<comment type="caution">
    <text evidence="2">The sequence shown here is derived from an EMBL/GenBank/DDBJ whole genome shotgun (WGS) entry which is preliminary data.</text>
</comment>
<keyword evidence="1" id="KW-0472">Membrane</keyword>
<feature type="transmembrane region" description="Helical" evidence="1">
    <location>
        <begin position="101"/>
        <end position="124"/>
    </location>
</feature>
<evidence type="ECO:0000313" key="3">
    <source>
        <dbReference type="Proteomes" id="UP000646523"/>
    </source>
</evidence>
<dbReference type="AlphaFoldDB" id="A0A918DTQ6"/>
<feature type="transmembrane region" description="Helical" evidence="1">
    <location>
        <begin position="77"/>
        <end position="95"/>
    </location>
</feature>
<evidence type="ECO:0000313" key="2">
    <source>
        <dbReference type="EMBL" id="GGO81704.1"/>
    </source>
</evidence>
<keyword evidence="1" id="KW-1133">Transmembrane helix</keyword>
<sequence length="132" mass="14017">MLMVSVVAYTAYLVVVLGRVGDGPLAEVSYAAPLVWTIGGAIVAGIVLNIAAGVIAPKEALRKDQRDREINQFGEHIGQSFAVIGGVTAMGLAVAEFAHFWIANAIYLGFVLSAILGSIAKIFAYRKGFHPW</sequence>
<protein>
    <submittedName>
        <fullName evidence="2">Uncharacterized protein</fullName>
    </submittedName>
</protein>
<reference evidence="2" key="2">
    <citation type="submission" date="2020-09" db="EMBL/GenBank/DDBJ databases">
        <authorList>
            <person name="Sun Q."/>
            <person name="Zhou Y."/>
        </authorList>
    </citation>
    <scope>NUCLEOTIDE SEQUENCE</scope>
    <source>
        <strain evidence="2">CGMCC 4.7368</strain>
    </source>
</reference>
<dbReference type="Proteomes" id="UP000646523">
    <property type="component" value="Unassembled WGS sequence"/>
</dbReference>
<evidence type="ECO:0000256" key="1">
    <source>
        <dbReference type="SAM" id="Phobius"/>
    </source>
</evidence>
<proteinExistence type="predicted"/>
<dbReference type="EMBL" id="BMNH01000038">
    <property type="protein sequence ID" value="GGO81704.1"/>
    <property type="molecule type" value="Genomic_DNA"/>
</dbReference>
<name>A0A918DTQ6_9ACTN</name>
<gene>
    <name evidence="2" type="ORF">GCM10012289_71290</name>
</gene>
<accession>A0A918DTQ6</accession>
<feature type="transmembrane region" description="Helical" evidence="1">
    <location>
        <begin position="34"/>
        <end position="56"/>
    </location>
</feature>
<keyword evidence="1" id="KW-0812">Transmembrane</keyword>
<reference evidence="2" key="1">
    <citation type="journal article" date="2014" name="Int. J. Syst. Evol. Microbiol.">
        <title>Complete genome sequence of Corynebacterium casei LMG S-19264T (=DSM 44701T), isolated from a smear-ripened cheese.</title>
        <authorList>
            <consortium name="US DOE Joint Genome Institute (JGI-PGF)"/>
            <person name="Walter F."/>
            <person name="Albersmeier A."/>
            <person name="Kalinowski J."/>
            <person name="Ruckert C."/>
        </authorList>
    </citation>
    <scope>NUCLEOTIDE SEQUENCE</scope>
    <source>
        <strain evidence="2">CGMCC 4.7368</strain>
    </source>
</reference>
<keyword evidence="3" id="KW-1185">Reference proteome</keyword>
<organism evidence="2 3">
    <name type="scientific">Nonomuraea cavernae</name>
    <dbReference type="NCBI Taxonomy" id="2045107"/>
    <lineage>
        <taxon>Bacteria</taxon>
        <taxon>Bacillati</taxon>
        <taxon>Actinomycetota</taxon>
        <taxon>Actinomycetes</taxon>
        <taxon>Streptosporangiales</taxon>
        <taxon>Streptosporangiaceae</taxon>
        <taxon>Nonomuraea</taxon>
    </lineage>
</organism>